<proteinExistence type="predicted"/>
<organism evidence="2 3">
    <name type="scientific">Leersia perrieri</name>
    <dbReference type="NCBI Taxonomy" id="77586"/>
    <lineage>
        <taxon>Eukaryota</taxon>
        <taxon>Viridiplantae</taxon>
        <taxon>Streptophyta</taxon>
        <taxon>Embryophyta</taxon>
        <taxon>Tracheophyta</taxon>
        <taxon>Spermatophyta</taxon>
        <taxon>Magnoliopsida</taxon>
        <taxon>Liliopsida</taxon>
        <taxon>Poales</taxon>
        <taxon>Poaceae</taxon>
        <taxon>BOP clade</taxon>
        <taxon>Oryzoideae</taxon>
        <taxon>Oryzeae</taxon>
        <taxon>Oryzinae</taxon>
        <taxon>Leersia</taxon>
    </lineage>
</organism>
<accession>A0A0D9XBH4</accession>
<dbReference type="eggNOG" id="ENOG502R675">
    <property type="taxonomic scope" value="Eukaryota"/>
</dbReference>
<dbReference type="PANTHER" id="PTHR33207">
    <property type="entry name" value="F-BOX DOMAIN CONTAINING PROTEIN-RELATED"/>
    <property type="match status" value="1"/>
</dbReference>
<dbReference type="Gramene" id="LPERR09G01090.1">
    <property type="protein sequence ID" value="LPERR09G01090.1"/>
    <property type="gene ID" value="LPERR09G01090"/>
</dbReference>
<dbReference type="SUPFAM" id="SSF50965">
    <property type="entry name" value="Galactose oxidase, central domain"/>
    <property type="match status" value="1"/>
</dbReference>
<evidence type="ECO:0000313" key="3">
    <source>
        <dbReference type="Proteomes" id="UP000032180"/>
    </source>
</evidence>
<dbReference type="Proteomes" id="UP000032180">
    <property type="component" value="Chromosome 9"/>
</dbReference>
<reference evidence="2" key="3">
    <citation type="submission" date="2015-04" db="UniProtKB">
        <authorList>
            <consortium name="EnsemblPlants"/>
        </authorList>
    </citation>
    <scope>IDENTIFICATION</scope>
</reference>
<dbReference type="Pfam" id="PF12937">
    <property type="entry name" value="F-box-like"/>
    <property type="match status" value="1"/>
</dbReference>
<keyword evidence="3" id="KW-1185">Reference proteome</keyword>
<sequence>MKITAQKANSPIEEATVCERERGKVACVRSEGGSTTKKPMSSTAIVAVGEELLHEILLRLPNMASLLNAALACKHWRRAASDPAILRRFLPPLVGFILTDRGGMPVPHHCPNLLFVRATARKPNLESATADCDIFFQDLPDNDEWRLRGSDGGRLLLSRGRDSLHLAVYDPFARTSVFFRASQSFRCSFHRVRYAIVADDADASFRVVGFLEDGMSAAVFSSGTGKWSLFDFDTMDDWCYRYFESDGMHAGRFVYWRSNTKNVKSVPRILLLDLTTMEWTVTMAPFAAGESYCVADMAEHGGLCLLSSQEQNLELWVRSSSNGGWLRKKKVSLLDQFACLKKLRREEWMKRVRVLAAKAGYVYMEFWSIRKPNSYLLVLNLNTMKLEIFRNDSDEPFRGPAFPFFLRLAPLTAAGLDDANDLHDWSILLSLVDRDAEVLSVEAGGKATFVGVLSTVPDCKRWRRAASDPAIVRRFLPLRRPPLVGFILSDRVDSVPYRCPQSLLCQHHHRQ</sequence>
<reference evidence="3" key="2">
    <citation type="submission" date="2013-12" db="EMBL/GenBank/DDBJ databases">
        <authorList>
            <person name="Yu Y."/>
            <person name="Lee S."/>
            <person name="de Baynast K."/>
            <person name="Wissotski M."/>
            <person name="Liu L."/>
            <person name="Talag J."/>
            <person name="Goicoechea J."/>
            <person name="Angelova A."/>
            <person name="Jetty R."/>
            <person name="Kudrna D."/>
            <person name="Golser W."/>
            <person name="Rivera L."/>
            <person name="Zhang J."/>
            <person name="Wing R."/>
        </authorList>
    </citation>
    <scope>NUCLEOTIDE SEQUENCE</scope>
</reference>
<evidence type="ECO:0000313" key="2">
    <source>
        <dbReference type="EnsemblPlants" id="LPERR09G01090.1"/>
    </source>
</evidence>
<dbReference type="Gene3D" id="1.20.1280.50">
    <property type="match status" value="1"/>
</dbReference>
<dbReference type="InterPro" id="IPR001810">
    <property type="entry name" value="F-box_dom"/>
</dbReference>
<dbReference type="EnsemblPlants" id="LPERR09G01090.1">
    <property type="protein sequence ID" value="LPERR09G01090.1"/>
    <property type="gene ID" value="LPERR09G01090"/>
</dbReference>
<feature type="domain" description="F-box" evidence="1">
    <location>
        <begin position="50"/>
        <end position="88"/>
    </location>
</feature>
<evidence type="ECO:0000259" key="1">
    <source>
        <dbReference type="Pfam" id="PF12937"/>
    </source>
</evidence>
<dbReference type="SUPFAM" id="SSF81383">
    <property type="entry name" value="F-box domain"/>
    <property type="match status" value="1"/>
</dbReference>
<reference evidence="2 3" key="1">
    <citation type="submission" date="2012-08" db="EMBL/GenBank/DDBJ databases">
        <title>Oryza genome evolution.</title>
        <authorList>
            <person name="Wing R.A."/>
        </authorList>
    </citation>
    <scope>NUCLEOTIDE SEQUENCE</scope>
</reference>
<dbReference type="CDD" id="cd09917">
    <property type="entry name" value="F-box_SF"/>
    <property type="match status" value="1"/>
</dbReference>
<dbReference type="InterPro" id="IPR011043">
    <property type="entry name" value="Gal_Oxase/kelch_b-propeller"/>
</dbReference>
<dbReference type="HOGENOM" id="CLU_017945_1_0_1"/>
<name>A0A0D9XBH4_9ORYZ</name>
<dbReference type="InterPro" id="IPR036047">
    <property type="entry name" value="F-box-like_dom_sf"/>
</dbReference>
<protein>
    <recommendedName>
        <fullName evidence="1">F-box domain-containing protein</fullName>
    </recommendedName>
</protein>
<dbReference type="AlphaFoldDB" id="A0A0D9XBH4"/>